<sequence>MPPLLRAQALSLYRRVLRESRSTIPYRRAYRYVYEDILRNMFRDSTIPYSPSRFENTVTLIRMARLVRGNERRLLKNVIDIGWNRQMRAKEKLPKGYGKLVERSLFKKLYADYDITMKMVSETMDVYLPDDVKYYERTHSWFGRKRK</sequence>
<evidence type="ECO:0000313" key="1">
    <source>
        <dbReference type="EMBL" id="ODQ72441.1"/>
    </source>
</evidence>
<reference evidence="1 2" key="1">
    <citation type="journal article" date="2016" name="Proc. Natl. Acad. Sci. U.S.A.">
        <title>Comparative genomics of biotechnologically important yeasts.</title>
        <authorList>
            <person name="Riley R."/>
            <person name="Haridas S."/>
            <person name="Wolfe K.H."/>
            <person name="Lopes M.R."/>
            <person name="Hittinger C.T."/>
            <person name="Goeker M."/>
            <person name="Salamov A.A."/>
            <person name="Wisecaver J.H."/>
            <person name="Long T.M."/>
            <person name="Calvey C.H."/>
            <person name="Aerts A.L."/>
            <person name="Barry K.W."/>
            <person name="Choi C."/>
            <person name="Clum A."/>
            <person name="Coughlan A.Y."/>
            <person name="Deshpande S."/>
            <person name="Douglass A.P."/>
            <person name="Hanson S.J."/>
            <person name="Klenk H.-P."/>
            <person name="LaButti K.M."/>
            <person name="Lapidus A."/>
            <person name="Lindquist E.A."/>
            <person name="Lipzen A.M."/>
            <person name="Meier-Kolthoff J.P."/>
            <person name="Ohm R.A."/>
            <person name="Otillar R.P."/>
            <person name="Pangilinan J.L."/>
            <person name="Peng Y."/>
            <person name="Rokas A."/>
            <person name="Rosa C.A."/>
            <person name="Scheuner C."/>
            <person name="Sibirny A.A."/>
            <person name="Slot J.C."/>
            <person name="Stielow J.B."/>
            <person name="Sun H."/>
            <person name="Kurtzman C.P."/>
            <person name="Blackwell M."/>
            <person name="Grigoriev I.V."/>
            <person name="Jeffries T.W."/>
        </authorList>
    </citation>
    <scope>NUCLEOTIDE SEQUENCE [LARGE SCALE GENOMIC DNA]</scope>
    <source>
        <strain evidence="1 2">NRRL Y-11557</strain>
    </source>
</reference>
<organism evidence="1 2">
    <name type="scientific">Lipomyces starkeyi NRRL Y-11557</name>
    <dbReference type="NCBI Taxonomy" id="675824"/>
    <lineage>
        <taxon>Eukaryota</taxon>
        <taxon>Fungi</taxon>
        <taxon>Dikarya</taxon>
        <taxon>Ascomycota</taxon>
        <taxon>Saccharomycotina</taxon>
        <taxon>Lipomycetes</taxon>
        <taxon>Lipomycetales</taxon>
        <taxon>Lipomycetaceae</taxon>
        <taxon>Lipomyces</taxon>
    </lineage>
</organism>
<evidence type="ECO:0000313" key="2">
    <source>
        <dbReference type="Proteomes" id="UP000094385"/>
    </source>
</evidence>
<name>A0A1E3Q465_LIPST</name>
<keyword evidence="2" id="KW-1185">Reference proteome</keyword>
<dbReference type="Proteomes" id="UP000094385">
    <property type="component" value="Unassembled WGS sequence"/>
</dbReference>
<dbReference type="AlphaFoldDB" id="A0A1E3Q465"/>
<accession>A0A1E3Q465</accession>
<protein>
    <submittedName>
        <fullName evidence="1">Uncharacterized protein</fullName>
    </submittedName>
</protein>
<gene>
    <name evidence="1" type="ORF">LIPSTDRAFT_71998</name>
</gene>
<dbReference type="OrthoDB" id="4392610at2759"/>
<dbReference type="EMBL" id="KV454295">
    <property type="protein sequence ID" value="ODQ72441.1"/>
    <property type="molecule type" value="Genomic_DNA"/>
</dbReference>
<proteinExistence type="predicted"/>